<gene>
    <name evidence="2" type="ORF">CHS0354_008625</name>
</gene>
<organism evidence="2 3">
    <name type="scientific">Potamilus streckersoni</name>
    <dbReference type="NCBI Taxonomy" id="2493646"/>
    <lineage>
        <taxon>Eukaryota</taxon>
        <taxon>Metazoa</taxon>
        <taxon>Spiralia</taxon>
        <taxon>Lophotrochozoa</taxon>
        <taxon>Mollusca</taxon>
        <taxon>Bivalvia</taxon>
        <taxon>Autobranchia</taxon>
        <taxon>Heteroconchia</taxon>
        <taxon>Palaeoheterodonta</taxon>
        <taxon>Unionida</taxon>
        <taxon>Unionoidea</taxon>
        <taxon>Unionidae</taxon>
        <taxon>Ambleminae</taxon>
        <taxon>Lampsilini</taxon>
        <taxon>Potamilus</taxon>
    </lineage>
</organism>
<proteinExistence type="predicted"/>
<keyword evidence="1" id="KW-1133">Transmembrane helix</keyword>
<dbReference type="Gene3D" id="3.50.50.60">
    <property type="entry name" value="FAD/NAD(P)-binding domain"/>
    <property type="match status" value="1"/>
</dbReference>
<dbReference type="EMBL" id="JAEAOA010000568">
    <property type="protein sequence ID" value="KAK3610352.1"/>
    <property type="molecule type" value="Genomic_DNA"/>
</dbReference>
<feature type="transmembrane region" description="Helical" evidence="1">
    <location>
        <begin position="58"/>
        <end position="80"/>
    </location>
</feature>
<keyword evidence="3" id="KW-1185">Reference proteome</keyword>
<dbReference type="InterPro" id="IPR036188">
    <property type="entry name" value="FAD/NAD-bd_sf"/>
</dbReference>
<dbReference type="SUPFAM" id="SSF51905">
    <property type="entry name" value="FAD/NAD(P)-binding domain"/>
    <property type="match status" value="1"/>
</dbReference>
<evidence type="ECO:0000313" key="2">
    <source>
        <dbReference type="EMBL" id="KAK3610352.1"/>
    </source>
</evidence>
<reference evidence="2" key="3">
    <citation type="submission" date="2023-05" db="EMBL/GenBank/DDBJ databases">
        <authorList>
            <person name="Smith C.H."/>
        </authorList>
    </citation>
    <scope>NUCLEOTIDE SEQUENCE</scope>
    <source>
        <strain evidence="2">CHS0354</strain>
        <tissue evidence="2">Mantle</tissue>
    </source>
</reference>
<dbReference type="AlphaFoldDB" id="A0AAE0WE79"/>
<evidence type="ECO:0000256" key="1">
    <source>
        <dbReference type="SAM" id="Phobius"/>
    </source>
</evidence>
<comment type="caution">
    <text evidence="2">The sequence shown here is derived from an EMBL/GenBank/DDBJ whole genome shotgun (WGS) entry which is preliminary data.</text>
</comment>
<sequence length="420" mass="47118">MRNLNSTESNVMNCDMDEVPRSIHSINSHATAQLLVTVSLVAVFVGTRTILNRIRQELAQLTVVIIGAGPIGMTAALIAVQCDRVSRIILIEEQSKYSLENRSYQIAFQPQIVHFLKSIGVDFDHLEGCWHHGCFYTRIGIYLEYIINVLHLYNNDVEIRFSTKFTRSTCSEIDILPGRVVVLCCDGSNGQSARILGLSDECTAHSCGVYGAVAALDLLNQTSVPTPERRVHNLTFDLSAYGQSSSEENGFSHFCFKLFGNTRHRYMALAVNKSESRVVKTLRTMLDKSVMRNIFLKCYNTYKTEDEPNISDSYALNNIKFSPRLFEIKLSQRLESVAYIVDCDMFVVAEGESCRSCNFNTGMDVNVGLKSLTLLESFLGKAALAMTESAILNVLIFKMDNAEKLAREFIKSGMKEYMFS</sequence>
<keyword evidence="1" id="KW-0812">Transmembrane</keyword>
<evidence type="ECO:0000313" key="3">
    <source>
        <dbReference type="Proteomes" id="UP001195483"/>
    </source>
</evidence>
<accession>A0AAE0WE79</accession>
<name>A0AAE0WE79_9BIVA</name>
<reference evidence="2" key="2">
    <citation type="journal article" date="2021" name="Genome Biol. Evol.">
        <title>Developing a high-quality reference genome for a parasitic bivalve with doubly uniparental inheritance (Bivalvia: Unionida).</title>
        <authorList>
            <person name="Smith C.H."/>
        </authorList>
    </citation>
    <scope>NUCLEOTIDE SEQUENCE</scope>
    <source>
        <strain evidence="2">CHS0354</strain>
        <tissue evidence="2">Mantle</tissue>
    </source>
</reference>
<protein>
    <submittedName>
        <fullName evidence="2">Uncharacterized protein</fullName>
    </submittedName>
</protein>
<dbReference type="Proteomes" id="UP001195483">
    <property type="component" value="Unassembled WGS sequence"/>
</dbReference>
<keyword evidence="1" id="KW-0472">Membrane</keyword>
<feature type="transmembrane region" description="Helical" evidence="1">
    <location>
        <begin position="30"/>
        <end position="51"/>
    </location>
</feature>
<reference evidence="2" key="1">
    <citation type="journal article" date="2021" name="Genome Biol. Evol.">
        <title>A High-Quality Reference Genome for a Parasitic Bivalve with Doubly Uniparental Inheritance (Bivalvia: Unionida).</title>
        <authorList>
            <person name="Smith C.H."/>
        </authorList>
    </citation>
    <scope>NUCLEOTIDE SEQUENCE</scope>
    <source>
        <strain evidence="2">CHS0354</strain>
    </source>
</reference>